<name>A0ABV7RCC4_9NEIS</name>
<keyword evidence="3" id="KW-0540">Nuclease</keyword>
<evidence type="ECO:0000313" key="3">
    <source>
        <dbReference type="EMBL" id="MFC3530931.1"/>
    </source>
</evidence>
<keyword evidence="3" id="KW-0378">Hydrolase</keyword>
<dbReference type="GO" id="GO:0004519">
    <property type="term" value="F:endonuclease activity"/>
    <property type="evidence" value="ECO:0007669"/>
    <property type="project" value="UniProtKB-KW"/>
</dbReference>
<protein>
    <submittedName>
        <fullName evidence="3">HNH endonuclease</fullName>
    </submittedName>
</protein>
<organism evidence="3 4">
    <name type="scientific">Vogesella facilis</name>
    <dbReference type="NCBI Taxonomy" id="1655232"/>
    <lineage>
        <taxon>Bacteria</taxon>
        <taxon>Pseudomonadati</taxon>
        <taxon>Pseudomonadota</taxon>
        <taxon>Betaproteobacteria</taxon>
        <taxon>Neisseriales</taxon>
        <taxon>Chromobacteriaceae</taxon>
        <taxon>Vogesella</taxon>
    </lineage>
</organism>
<comment type="caution">
    <text evidence="3">The sequence shown here is derived from an EMBL/GenBank/DDBJ whole genome shotgun (WGS) entry which is preliminary data.</text>
</comment>
<evidence type="ECO:0000313" key="4">
    <source>
        <dbReference type="Proteomes" id="UP001595741"/>
    </source>
</evidence>
<dbReference type="Proteomes" id="UP001595741">
    <property type="component" value="Unassembled WGS sequence"/>
</dbReference>
<keyword evidence="4" id="KW-1185">Reference proteome</keyword>
<keyword evidence="1" id="KW-0862">Zinc</keyword>
<feature type="domain" description="C2H2-type" evidence="2">
    <location>
        <begin position="23"/>
        <end position="51"/>
    </location>
</feature>
<accession>A0ABV7RCC4</accession>
<keyword evidence="1" id="KW-0479">Metal-binding</keyword>
<dbReference type="PROSITE" id="PS50157">
    <property type="entry name" value="ZINC_FINGER_C2H2_2"/>
    <property type="match status" value="1"/>
</dbReference>
<gene>
    <name evidence="3" type="ORF">ACFOLG_01920</name>
</gene>
<sequence length="223" mass="25507">MTKQYRDKKWHDFRREVIDFDGNECTQCGKKASEGAILQVHHKQYIPGRKPWEYGFADCETLCKGCHAAEHGIIRPETGWTYISSSDLGETIGSCDRCGTSIRYVYLIHHPTWEPIEVGTDCCDDLTGTEIASEERKKSNRLQNFLRTEKWEADANVEKSTIRKIPICVIKTAIGFRLEIAGKLGKNTYQSAIEAKIFLFELNENGQIRKINESIKKKSKNNT</sequence>
<evidence type="ECO:0000256" key="1">
    <source>
        <dbReference type="PROSITE-ProRule" id="PRU00042"/>
    </source>
</evidence>
<keyword evidence="1" id="KW-0863">Zinc-finger</keyword>
<keyword evidence="3" id="KW-0255">Endonuclease</keyword>
<proteinExistence type="predicted"/>
<reference evidence="4" key="1">
    <citation type="journal article" date="2019" name="Int. J. Syst. Evol. Microbiol.">
        <title>The Global Catalogue of Microorganisms (GCM) 10K type strain sequencing project: providing services to taxonomists for standard genome sequencing and annotation.</title>
        <authorList>
            <consortium name="The Broad Institute Genomics Platform"/>
            <consortium name="The Broad Institute Genome Sequencing Center for Infectious Disease"/>
            <person name="Wu L."/>
            <person name="Ma J."/>
        </authorList>
    </citation>
    <scope>NUCLEOTIDE SEQUENCE [LARGE SCALE GENOMIC DNA]</scope>
    <source>
        <strain evidence="4">KCTC 42742</strain>
    </source>
</reference>
<dbReference type="RefSeq" id="WP_386087812.1">
    <property type="nucleotide sequence ID" value="NZ_JBHRXN010000004.1"/>
</dbReference>
<dbReference type="InterPro" id="IPR013087">
    <property type="entry name" value="Znf_C2H2_type"/>
</dbReference>
<dbReference type="EMBL" id="JBHRXN010000004">
    <property type="protein sequence ID" value="MFC3530931.1"/>
    <property type="molecule type" value="Genomic_DNA"/>
</dbReference>
<evidence type="ECO:0000259" key="2">
    <source>
        <dbReference type="PROSITE" id="PS50157"/>
    </source>
</evidence>